<keyword evidence="1" id="KW-0732">Signal</keyword>
<evidence type="ECO:0000313" key="2">
    <source>
        <dbReference type="EnsemblMetazoa" id="GAUT033948-PA"/>
    </source>
</evidence>
<evidence type="ECO:0000256" key="1">
    <source>
        <dbReference type="SAM" id="SignalP"/>
    </source>
</evidence>
<dbReference type="PANTHER" id="PTHR11362">
    <property type="entry name" value="PHOSPHATIDYLETHANOLAMINE-BINDING PROTEIN"/>
    <property type="match status" value="1"/>
</dbReference>
<name>A0A1A9VDR2_GLOAU</name>
<dbReference type="VEuPathDB" id="VectorBase:GAUT033948"/>
<reference evidence="2" key="1">
    <citation type="submission" date="2020-05" db="UniProtKB">
        <authorList>
            <consortium name="EnsemblMetazoa"/>
        </authorList>
    </citation>
    <scope>IDENTIFICATION</scope>
    <source>
        <strain evidence="2">TTRI</strain>
    </source>
</reference>
<dbReference type="EnsemblMetazoa" id="GAUT033948-RA">
    <property type="protein sequence ID" value="GAUT033948-PA"/>
    <property type="gene ID" value="GAUT033948"/>
</dbReference>
<feature type="signal peptide" evidence="1">
    <location>
        <begin position="1"/>
        <end position="24"/>
    </location>
</feature>
<sequence>MALSFKYLGFFIHLIACIFSYVEAKERQNANAEVERIFKNYNIIPDVLDAAPPRFLEVKNIRNVFTTLISRQNSMPIHFQIFFEPNLIAGRGAILTPTQTIHPPEIFWEAKPGAYYTLMMIDPDAPSRSSPRFRSYQHWLVTNIPGDQIEKGDIVVGYIGAVPPKHTGLHRYVLLLYKQPHKLIKKDTFVPSNSRNGRFYFNASTFAKKHNLGLPIAANFFLAEWDEYVPVANKQLEGGH</sequence>
<dbReference type="InterPro" id="IPR036610">
    <property type="entry name" value="PEBP-like_sf"/>
</dbReference>
<organism evidence="2 3">
    <name type="scientific">Glossina austeni</name>
    <name type="common">Savannah tsetse fly</name>
    <dbReference type="NCBI Taxonomy" id="7395"/>
    <lineage>
        <taxon>Eukaryota</taxon>
        <taxon>Metazoa</taxon>
        <taxon>Ecdysozoa</taxon>
        <taxon>Arthropoda</taxon>
        <taxon>Hexapoda</taxon>
        <taxon>Insecta</taxon>
        <taxon>Pterygota</taxon>
        <taxon>Neoptera</taxon>
        <taxon>Endopterygota</taxon>
        <taxon>Diptera</taxon>
        <taxon>Brachycera</taxon>
        <taxon>Muscomorpha</taxon>
        <taxon>Hippoboscoidea</taxon>
        <taxon>Glossinidae</taxon>
        <taxon>Glossina</taxon>
    </lineage>
</organism>
<dbReference type="SUPFAM" id="SSF49777">
    <property type="entry name" value="PEBP-like"/>
    <property type="match status" value="1"/>
</dbReference>
<accession>A0A1A9VDR2</accession>
<proteinExistence type="predicted"/>
<dbReference type="AlphaFoldDB" id="A0A1A9VDR2"/>
<dbReference type="Pfam" id="PF01161">
    <property type="entry name" value="PBP"/>
    <property type="match status" value="1"/>
</dbReference>
<feature type="chain" id="PRO_5008399289" description="Phosphatidylethanolamine-binding protein" evidence="1">
    <location>
        <begin position="25"/>
        <end position="240"/>
    </location>
</feature>
<dbReference type="PANTHER" id="PTHR11362:SF82">
    <property type="entry name" value="PHOSPHATIDYLETHANOLAMINE-BINDING PROTEIN 4"/>
    <property type="match status" value="1"/>
</dbReference>
<dbReference type="Proteomes" id="UP000078200">
    <property type="component" value="Unassembled WGS sequence"/>
</dbReference>
<dbReference type="InterPro" id="IPR008914">
    <property type="entry name" value="PEBP"/>
</dbReference>
<dbReference type="InterPro" id="IPR035810">
    <property type="entry name" value="PEBP_euk"/>
</dbReference>
<dbReference type="Gene3D" id="3.90.280.10">
    <property type="entry name" value="PEBP-like"/>
    <property type="match status" value="1"/>
</dbReference>
<evidence type="ECO:0000313" key="3">
    <source>
        <dbReference type="Proteomes" id="UP000078200"/>
    </source>
</evidence>
<dbReference type="STRING" id="7395.A0A1A9VDR2"/>
<protein>
    <recommendedName>
        <fullName evidence="4">Phosphatidylethanolamine-binding protein</fullName>
    </recommendedName>
</protein>
<evidence type="ECO:0008006" key="4">
    <source>
        <dbReference type="Google" id="ProtNLM"/>
    </source>
</evidence>
<keyword evidence="3" id="KW-1185">Reference proteome</keyword>
<dbReference type="CDD" id="cd00866">
    <property type="entry name" value="PEBP_euk"/>
    <property type="match status" value="1"/>
</dbReference>